<protein>
    <submittedName>
        <fullName evidence="11">Ethylene-responsive transcription factor ERF</fullName>
    </submittedName>
</protein>
<keyword evidence="2" id="KW-0611">Plant defense</keyword>
<evidence type="ECO:0000256" key="5">
    <source>
        <dbReference type="ARBA" id="ARBA00023159"/>
    </source>
</evidence>
<evidence type="ECO:0000313" key="12">
    <source>
        <dbReference type="Proteomes" id="UP001604277"/>
    </source>
</evidence>
<proteinExistence type="inferred from homology"/>
<dbReference type="GO" id="GO:0003677">
    <property type="term" value="F:DNA binding"/>
    <property type="evidence" value="ECO:0007669"/>
    <property type="project" value="UniProtKB-KW"/>
</dbReference>
<feature type="region of interest" description="Disordered" evidence="9">
    <location>
        <begin position="1"/>
        <end position="21"/>
    </location>
</feature>
<evidence type="ECO:0000256" key="4">
    <source>
        <dbReference type="ARBA" id="ARBA00023125"/>
    </source>
</evidence>
<feature type="region of interest" description="Disordered" evidence="9">
    <location>
        <begin position="81"/>
        <end position="101"/>
    </location>
</feature>
<dbReference type="GO" id="GO:0006952">
    <property type="term" value="P:defense response"/>
    <property type="evidence" value="ECO:0007669"/>
    <property type="project" value="UniProtKB-KW"/>
</dbReference>
<keyword evidence="7" id="KW-0539">Nucleus</keyword>
<keyword evidence="12" id="KW-1185">Reference proteome</keyword>
<dbReference type="PRINTS" id="PR00367">
    <property type="entry name" value="ETHRSPELEMNT"/>
</dbReference>
<name>A0ABD1W4X4_9LAMI</name>
<evidence type="ECO:0000256" key="1">
    <source>
        <dbReference type="ARBA" id="ARBA00004123"/>
    </source>
</evidence>
<dbReference type="Proteomes" id="UP001604277">
    <property type="component" value="Unassembled WGS sequence"/>
</dbReference>
<dbReference type="GO" id="GO:0005634">
    <property type="term" value="C:nucleus"/>
    <property type="evidence" value="ECO:0007669"/>
    <property type="project" value="UniProtKB-SubCell"/>
</dbReference>
<evidence type="ECO:0000259" key="10">
    <source>
        <dbReference type="PROSITE" id="PS51032"/>
    </source>
</evidence>
<gene>
    <name evidence="11" type="ORF">Fot_13940</name>
</gene>
<dbReference type="Pfam" id="PF00847">
    <property type="entry name" value="AP2"/>
    <property type="match status" value="1"/>
</dbReference>
<evidence type="ECO:0000256" key="7">
    <source>
        <dbReference type="ARBA" id="ARBA00023242"/>
    </source>
</evidence>
<dbReference type="FunFam" id="3.30.730.10:FF:000001">
    <property type="entry name" value="Ethylene-responsive transcription factor 2"/>
    <property type="match status" value="1"/>
</dbReference>
<feature type="compositionally biased region" description="Polar residues" evidence="9">
    <location>
        <begin position="1"/>
        <end position="14"/>
    </location>
</feature>
<dbReference type="SMART" id="SM00380">
    <property type="entry name" value="AP2"/>
    <property type="match status" value="1"/>
</dbReference>
<dbReference type="InterPro" id="IPR016177">
    <property type="entry name" value="DNA-bd_dom_sf"/>
</dbReference>
<reference evidence="12" key="1">
    <citation type="submission" date="2024-07" db="EMBL/GenBank/DDBJ databases">
        <title>Two chromosome-level genome assemblies of Korean endemic species Abeliophyllum distichum and Forsythia ovata (Oleaceae).</title>
        <authorList>
            <person name="Jang H."/>
        </authorList>
    </citation>
    <scope>NUCLEOTIDE SEQUENCE [LARGE SCALE GENOMIC DNA]</scope>
</reference>
<comment type="caution">
    <text evidence="11">The sequence shown here is derived from an EMBL/GenBank/DDBJ whole genome shotgun (WGS) entry which is preliminary data.</text>
</comment>
<dbReference type="InterPro" id="IPR001471">
    <property type="entry name" value="AP2/ERF_dom"/>
</dbReference>
<dbReference type="InterPro" id="IPR051032">
    <property type="entry name" value="AP2/ERF_TF_ERF_subfamily"/>
</dbReference>
<dbReference type="PANTHER" id="PTHR31985">
    <property type="entry name" value="ETHYLENE-RESPONSIVE TRANSCRIPTION FACTOR ERF042-RELATED"/>
    <property type="match status" value="1"/>
</dbReference>
<dbReference type="AlphaFoldDB" id="A0ABD1W4X4"/>
<evidence type="ECO:0000256" key="9">
    <source>
        <dbReference type="SAM" id="MobiDB-lite"/>
    </source>
</evidence>
<keyword evidence="6" id="KW-0804">Transcription</keyword>
<evidence type="ECO:0000313" key="11">
    <source>
        <dbReference type="EMBL" id="KAL2544707.1"/>
    </source>
</evidence>
<dbReference type="PROSITE" id="PS51032">
    <property type="entry name" value="AP2_ERF"/>
    <property type="match status" value="1"/>
</dbReference>
<dbReference type="EMBL" id="JBFOLJ010000004">
    <property type="protein sequence ID" value="KAL2544707.1"/>
    <property type="molecule type" value="Genomic_DNA"/>
</dbReference>
<accession>A0ABD1W4X4</accession>
<evidence type="ECO:0000256" key="2">
    <source>
        <dbReference type="ARBA" id="ARBA00022821"/>
    </source>
</evidence>
<comment type="similarity">
    <text evidence="8">Belongs to the AP2/ERF transcription factor family. ERF subfamily.</text>
</comment>
<keyword evidence="3" id="KW-0805">Transcription regulation</keyword>
<feature type="region of interest" description="Disordered" evidence="9">
    <location>
        <begin position="153"/>
        <end position="189"/>
    </location>
</feature>
<feature type="compositionally biased region" description="Polar residues" evidence="9">
    <location>
        <begin position="153"/>
        <end position="162"/>
    </location>
</feature>
<keyword evidence="4" id="KW-0238">DNA-binding</keyword>
<dbReference type="Gene3D" id="3.30.730.10">
    <property type="entry name" value="AP2/ERF domain"/>
    <property type="match status" value="1"/>
</dbReference>
<dbReference type="SUPFAM" id="SSF54171">
    <property type="entry name" value="DNA-binding domain"/>
    <property type="match status" value="1"/>
</dbReference>
<evidence type="ECO:0000256" key="8">
    <source>
        <dbReference type="ARBA" id="ARBA00024343"/>
    </source>
</evidence>
<feature type="domain" description="AP2/ERF" evidence="10">
    <location>
        <begin position="26"/>
        <end position="83"/>
    </location>
</feature>
<dbReference type="InterPro" id="IPR036955">
    <property type="entry name" value="AP2/ERF_dom_sf"/>
</dbReference>
<dbReference type="PANTHER" id="PTHR31985:SF215">
    <property type="entry name" value="OS02G0781300 PROTEIN"/>
    <property type="match status" value="1"/>
</dbReference>
<dbReference type="CDD" id="cd00018">
    <property type="entry name" value="AP2"/>
    <property type="match status" value="1"/>
</dbReference>
<organism evidence="11 12">
    <name type="scientific">Forsythia ovata</name>
    <dbReference type="NCBI Taxonomy" id="205694"/>
    <lineage>
        <taxon>Eukaryota</taxon>
        <taxon>Viridiplantae</taxon>
        <taxon>Streptophyta</taxon>
        <taxon>Embryophyta</taxon>
        <taxon>Tracheophyta</taxon>
        <taxon>Spermatophyta</taxon>
        <taxon>Magnoliopsida</taxon>
        <taxon>eudicotyledons</taxon>
        <taxon>Gunneridae</taxon>
        <taxon>Pentapetalae</taxon>
        <taxon>asterids</taxon>
        <taxon>lamiids</taxon>
        <taxon>Lamiales</taxon>
        <taxon>Oleaceae</taxon>
        <taxon>Forsythieae</taxon>
        <taxon>Forsythia</taxon>
    </lineage>
</organism>
<sequence length="189" mass="21262">MDKKATASTSSPAVEQTGEAMNEEVKYKGVRKRKWGKYVSEIRLSNSREKIWLGSYDTAEKAARAFDAALFCLRGPQSKFNFPDDPPNIDGGQSLTPTEIQDVAHQYANDRKHDNTPDPGTGNDVDEHIDWPFWEPDDTIYLDAPLSTDPSLDKSGNFTLDNTDQHNLEVSVHSRKRNVYESAQRNVST</sequence>
<evidence type="ECO:0000256" key="6">
    <source>
        <dbReference type="ARBA" id="ARBA00023163"/>
    </source>
</evidence>
<evidence type="ECO:0000256" key="3">
    <source>
        <dbReference type="ARBA" id="ARBA00023015"/>
    </source>
</evidence>
<keyword evidence="5" id="KW-0010">Activator</keyword>
<comment type="subcellular location">
    <subcellularLocation>
        <location evidence="1">Nucleus</location>
    </subcellularLocation>
</comment>